<sequence>MDVEGISSSFVSIDRNFNLGLVSDSDPSRTFNSDPILTFVLDSSPIFNFDTGSAYDSDADPVLDSNSCLAINSDFATNHSSDLNEAEAENFVITNMDVEMLKKVDHNFISRLSQYIEENGGQFQDIVSKKSYTSTTSGAAGQHVLSDAEQMVQFDYDSLIDYKEAKKLTSRRAHMEHDERVTLFNVNSLINPPVVD</sequence>
<dbReference type="Proteomes" id="UP000299102">
    <property type="component" value="Unassembled WGS sequence"/>
</dbReference>
<protein>
    <submittedName>
        <fullName evidence="1">Uncharacterized protein</fullName>
    </submittedName>
</protein>
<comment type="caution">
    <text evidence="1">The sequence shown here is derived from an EMBL/GenBank/DDBJ whole genome shotgun (WGS) entry which is preliminary data.</text>
</comment>
<keyword evidence="2" id="KW-1185">Reference proteome</keyword>
<gene>
    <name evidence="1" type="ORF">EVAR_21007_1</name>
</gene>
<evidence type="ECO:0000313" key="1">
    <source>
        <dbReference type="EMBL" id="GBP33896.1"/>
    </source>
</evidence>
<accession>A0A4C1V685</accession>
<organism evidence="1 2">
    <name type="scientific">Eumeta variegata</name>
    <name type="common">Bagworm moth</name>
    <name type="synonym">Eumeta japonica</name>
    <dbReference type="NCBI Taxonomy" id="151549"/>
    <lineage>
        <taxon>Eukaryota</taxon>
        <taxon>Metazoa</taxon>
        <taxon>Ecdysozoa</taxon>
        <taxon>Arthropoda</taxon>
        <taxon>Hexapoda</taxon>
        <taxon>Insecta</taxon>
        <taxon>Pterygota</taxon>
        <taxon>Neoptera</taxon>
        <taxon>Endopterygota</taxon>
        <taxon>Lepidoptera</taxon>
        <taxon>Glossata</taxon>
        <taxon>Ditrysia</taxon>
        <taxon>Tineoidea</taxon>
        <taxon>Psychidae</taxon>
        <taxon>Oiketicinae</taxon>
        <taxon>Eumeta</taxon>
    </lineage>
</organism>
<reference evidence="1 2" key="1">
    <citation type="journal article" date="2019" name="Commun. Biol.">
        <title>The bagworm genome reveals a unique fibroin gene that provides high tensile strength.</title>
        <authorList>
            <person name="Kono N."/>
            <person name="Nakamura H."/>
            <person name="Ohtoshi R."/>
            <person name="Tomita M."/>
            <person name="Numata K."/>
            <person name="Arakawa K."/>
        </authorList>
    </citation>
    <scope>NUCLEOTIDE SEQUENCE [LARGE SCALE GENOMIC DNA]</scope>
</reference>
<evidence type="ECO:0000313" key="2">
    <source>
        <dbReference type="Proteomes" id="UP000299102"/>
    </source>
</evidence>
<name>A0A4C1V685_EUMVA</name>
<dbReference type="AlphaFoldDB" id="A0A4C1V685"/>
<proteinExistence type="predicted"/>
<dbReference type="EMBL" id="BGZK01000280">
    <property type="protein sequence ID" value="GBP33896.1"/>
    <property type="molecule type" value="Genomic_DNA"/>
</dbReference>